<feature type="signal peptide" evidence="4">
    <location>
        <begin position="1"/>
        <end position="16"/>
    </location>
</feature>
<keyword evidence="3" id="KW-0472">Membrane</keyword>
<feature type="domain" description="Laminin G" evidence="5">
    <location>
        <begin position="955"/>
        <end position="1148"/>
    </location>
</feature>
<keyword evidence="1" id="KW-1015">Disulfide bond</keyword>
<sequence length="1658" mass="183536">MYIIVLHFSLLCIVAGASEYSGPAVVLKDAISTVEYAGIPLISETSLFIEFYGHSLQGRLLYAENATMGTFISLKINRPGTLRFEMKLAATNRSHQFIILSAPLDRTTNQWHSADLRISLKKKVVILFVDGKNAYPVHIDDVVVNAARYSFGEHLHVGRLPPNLQADASKVVHFTAAMESAFVGNIKNIFVNGRALLPLKVLNGAEIAPGLSHCHQLSREVARSDGRHWFCPRNSNCIDGLDGPRCGCNRDRQKIGIFQFQPERQNLVFSEKAWLTFFPAVDTLDHGSHVSVHFKTGESNVVIVFAETSGVADEAFAVYLLNGSIHFRLWSQGLQKNVMMQESQDCMSPYSTCSDGTWHHLSFSHSPHRILTEVDGDRRSLEIPKNQLRSYFKAFYFGSLAPKAQERLQLQNIQNFTGCFKHIFYQSEEELIDLIDLVKDNPTKQRQETEIGELMYKAVAFQTCAVAHKAKRDTRPGHSEITFMRPGGYLRSQRGWRTVSAGKVTFTIRTRKRNCLLLFSSSGWPKSEKKFIFPGDGPIHPVNPIDRLTGTDIFSAELREGYFVFLLNTGSGVNEFATELIWRGHQERSSWFVADGATHHVEIHLINGSLSVTMDGRTHNMRPKTKPKYTVLNLNGHLYIGGLPEELREETPPQAWSAQLREDFVGCLGALSIDGESLDLALETTARWAKGYVRLGESDLKELGEMCTSQENPCSPGKCLQGSWSEPLCDCTQTNFVGSRCKEVARVLTFDGFRGIGVRLSRLPRQSEAESLVLRLQAYQKNALLFESSSISSTAPDRFGVEISNEQIVVFYNLGFKTKRYATKKIDSNGGWHTLQVLRRSKRLDVSVDNYTMSYSIEDDATVLDSDYDCIGSLAEDVSAYNAELETDAFIGRLSQFKLNGLDIIKIISDVANYRSMKNSYGPYDPGLLTLTDKWKESIEVTALTAKAERIHAFPLQFQGDGGLMEYPLRQEACLNIRLSVKTSTSSGIILVATNLKEDFVGLELVDAHLHARYKYGSSQGQFAFDKTAPLNDTQWHDIQVNVCTVGAFTLTIEFDGKKLTPLNLPGGQAAASHHVLERLYLGGLPSESAGQLRNSFQSTYEYDGCLADVEIIQKSVDSPLTTESNAFHSPKNPLRTAKQTRGVKLGCHLSEQRASEGAWKAGSAPSQCRPGVCGFGGRCVQQLETYFCDCTMSGFSGPVCTDVATTIKYSSNMAGCAIFEFSPARNTSRDAISFGIQTTQKSRATLLHITSHSKSLDFLRLELVPFRKMFVLRLTYNMGSGIQILQESNVDMVDGIFHVVRVMRNNAYLQLQVDSEDVLESTSEGSSGSHFNEVHQVYVGCDPTVMTASVANYVGPNFVGHISGVNINGVFLADLLLGETISGIVYKGGKDILIDPAFTPKVRQMANLPANDMGAEQPYLTSSKPLTPLVVAKPNCFESDTAFRSKLANCKPANPNGIVIPKWNLPSSNEPVPTSVQGNSWSLHQSMTQHHQAPVIADTGSVDAGGRLYPSESEELFPPWSHDRAPQDDAIRFNGADSSATLEELSEAEGNIQVGITSYLPSLNTWLLLAGCGATLLLIALIIGYAVYKFRRRNEGSYNVEENRTFINQRSSSTLAPAPLLPPSLETATELAPLRRRTAVEIEFPNKECCRIPVNKP</sequence>
<gene>
    <name evidence="7" type="ORF">TcWFU_006278</name>
</gene>
<organism evidence="7 8">
    <name type="scientific">Taenia crassiceps</name>
    <dbReference type="NCBI Taxonomy" id="6207"/>
    <lineage>
        <taxon>Eukaryota</taxon>
        <taxon>Metazoa</taxon>
        <taxon>Spiralia</taxon>
        <taxon>Lophotrochozoa</taxon>
        <taxon>Platyhelminthes</taxon>
        <taxon>Cestoda</taxon>
        <taxon>Eucestoda</taxon>
        <taxon>Cyclophyllidea</taxon>
        <taxon>Taeniidae</taxon>
        <taxon>Taenia</taxon>
    </lineage>
</organism>
<evidence type="ECO:0000259" key="6">
    <source>
        <dbReference type="PROSITE" id="PS50026"/>
    </source>
</evidence>
<keyword evidence="2" id="KW-0245">EGF-like domain</keyword>
<dbReference type="InterPro" id="IPR013320">
    <property type="entry name" value="ConA-like_dom_sf"/>
</dbReference>
<evidence type="ECO:0000256" key="2">
    <source>
        <dbReference type="PROSITE-ProRule" id="PRU00076"/>
    </source>
</evidence>
<feature type="domain" description="Laminin G" evidence="5">
    <location>
        <begin position="15"/>
        <end position="214"/>
    </location>
</feature>
<evidence type="ECO:0000256" key="3">
    <source>
        <dbReference type="SAM" id="Phobius"/>
    </source>
</evidence>
<comment type="caution">
    <text evidence="7">The sequence shown here is derived from an EMBL/GenBank/DDBJ whole genome shotgun (WGS) entry which is preliminary data.</text>
</comment>
<dbReference type="PANTHER" id="PTHR15036">
    <property type="entry name" value="PIKACHURIN-LIKE PROTEIN"/>
    <property type="match status" value="1"/>
</dbReference>
<protein>
    <recommendedName>
        <fullName evidence="9">Neurexin</fullName>
    </recommendedName>
</protein>
<feature type="domain" description="Laminin G" evidence="5">
    <location>
        <begin position="1207"/>
        <end position="1390"/>
    </location>
</feature>
<dbReference type="InterPro" id="IPR050372">
    <property type="entry name" value="Neurexin-related_CASP"/>
</dbReference>
<dbReference type="CDD" id="cd00110">
    <property type="entry name" value="LamG"/>
    <property type="match status" value="6"/>
</dbReference>
<dbReference type="Proteomes" id="UP001651158">
    <property type="component" value="Unassembled WGS sequence"/>
</dbReference>
<dbReference type="SUPFAM" id="SSF49899">
    <property type="entry name" value="Concanavalin A-like lectins/glucanases"/>
    <property type="match status" value="6"/>
</dbReference>
<evidence type="ECO:0000256" key="4">
    <source>
        <dbReference type="SAM" id="SignalP"/>
    </source>
</evidence>
<feature type="domain" description="EGF-like" evidence="6">
    <location>
        <begin position="1165"/>
        <end position="1202"/>
    </location>
</feature>
<reference evidence="7 8" key="1">
    <citation type="journal article" date="2022" name="Front. Cell. Infect. Microbiol.">
        <title>The Genomes of Two Strains of Taenia crassiceps the Animal Model for the Study of Human Cysticercosis.</title>
        <authorList>
            <person name="Bobes R.J."/>
            <person name="Estrada K."/>
            <person name="Rios-Valencia D.G."/>
            <person name="Calderon-Gallegos A."/>
            <person name="de la Torre P."/>
            <person name="Carrero J.C."/>
            <person name="Sanchez-Flores A."/>
            <person name="Laclette J.P."/>
        </authorList>
    </citation>
    <scope>NUCLEOTIDE SEQUENCE [LARGE SCALE GENOMIC DNA]</scope>
    <source>
        <strain evidence="7">WFUcys</strain>
    </source>
</reference>
<evidence type="ECO:0008006" key="9">
    <source>
        <dbReference type="Google" id="ProtNLM"/>
    </source>
</evidence>
<dbReference type="PROSITE" id="PS50026">
    <property type="entry name" value="EGF_3"/>
    <property type="match status" value="1"/>
</dbReference>
<feature type="domain" description="Laminin G" evidence="5">
    <location>
        <begin position="747"/>
        <end position="921"/>
    </location>
</feature>
<evidence type="ECO:0000256" key="1">
    <source>
        <dbReference type="ARBA" id="ARBA00023157"/>
    </source>
</evidence>
<dbReference type="SMART" id="SM00181">
    <property type="entry name" value="EGF"/>
    <property type="match status" value="3"/>
</dbReference>
<dbReference type="InterPro" id="IPR000742">
    <property type="entry name" value="EGF"/>
</dbReference>
<evidence type="ECO:0000313" key="8">
    <source>
        <dbReference type="Proteomes" id="UP001651158"/>
    </source>
</evidence>
<dbReference type="EMBL" id="JAKROA010000003">
    <property type="protein sequence ID" value="KAL5109057.1"/>
    <property type="molecule type" value="Genomic_DNA"/>
</dbReference>
<comment type="caution">
    <text evidence="2">Lacks conserved residue(s) required for the propagation of feature annotation.</text>
</comment>
<dbReference type="CDD" id="cd00054">
    <property type="entry name" value="EGF_CA"/>
    <property type="match status" value="1"/>
</dbReference>
<proteinExistence type="predicted"/>
<dbReference type="SMART" id="SM00282">
    <property type="entry name" value="LamG"/>
    <property type="match status" value="6"/>
</dbReference>
<feature type="transmembrane region" description="Helical" evidence="3">
    <location>
        <begin position="1567"/>
        <end position="1589"/>
    </location>
</feature>
<name>A0ABR4QHP9_9CEST</name>
<accession>A0ABR4QHP9</accession>
<keyword evidence="8" id="KW-1185">Reference proteome</keyword>
<dbReference type="Gene3D" id="2.60.120.200">
    <property type="match status" value="6"/>
</dbReference>
<keyword evidence="4" id="KW-0732">Signal</keyword>
<feature type="domain" description="Laminin G" evidence="5">
    <location>
        <begin position="264"/>
        <end position="464"/>
    </location>
</feature>
<dbReference type="PROSITE" id="PS50025">
    <property type="entry name" value="LAM_G_DOMAIN"/>
    <property type="match status" value="6"/>
</dbReference>
<dbReference type="InterPro" id="IPR001791">
    <property type="entry name" value="Laminin_G"/>
</dbReference>
<dbReference type="Pfam" id="PF02210">
    <property type="entry name" value="Laminin_G_2"/>
    <property type="match status" value="6"/>
</dbReference>
<dbReference type="PANTHER" id="PTHR15036:SF89">
    <property type="entry name" value="NEUREXIN 1, ISOFORM F"/>
    <property type="match status" value="1"/>
</dbReference>
<keyword evidence="3" id="KW-1133">Transmembrane helix</keyword>
<dbReference type="Gene3D" id="2.10.25.10">
    <property type="entry name" value="Laminin"/>
    <property type="match status" value="1"/>
</dbReference>
<evidence type="ECO:0000313" key="7">
    <source>
        <dbReference type="EMBL" id="KAL5109057.1"/>
    </source>
</evidence>
<feature type="chain" id="PRO_5045557907" description="Neurexin" evidence="4">
    <location>
        <begin position="17"/>
        <end position="1658"/>
    </location>
</feature>
<keyword evidence="3" id="KW-0812">Transmembrane</keyword>
<evidence type="ECO:0000259" key="5">
    <source>
        <dbReference type="PROSITE" id="PS50025"/>
    </source>
</evidence>
<feature type="domain" description="Laminin G" evidence="5">
    <location>
        <begin position="479"/>
        <end position="707"/>
    </location>
</feature>